<name>A0AAE1G974_PETCI</name>
<dbReference type="Proteomes" id="UP001286313">
    <property type="component" value="Unassembled WGS sequence"/>
</dbReference>
<sequence length="215" mass="23862">MWFLGKRVERGSVRTPVVSCLNPRQQLLSLPSAVTTPGGRSLLWIQDRLSERVKAAHTPPTQPDLQQTKLPIPTQQIPLFHPSEFPPLPPPSSVVTKIRSNPPPAPKPNQPIPPPPHQYPTLILLSLNTFHSPKQHPNLPLPHQHDKSAHLLLILFPTNTTPSPNQYPPLTSLHPHSKYLPAPLNLHIPQSIPPPKQIKPLVISTLREPSCTQGD</sequence>
<protein>
    <submittedName>
        <fullName evidence="2">Uncharacterized protein</fullName>
    </submittedName>
</protein>
<gene>
    <name evidence="2" type="ORF">Pcinc_008325</name>
</gene>
<keyword evidence="3" id="KW-1185">Reference proteome</keyword>
<reference evidence="2" key="1">
    <citation type="submission" date="2023-10" db="EMBL/GenBank/DDBJ databases">
        <title>Genome assemblies of two species of porcelain crab, Petrolisthes cinctipes and Petrolisthes manimaculis (Anomura: Porcellanidae).</title>
        <authorList>
            <person name="Angst P."/>
        </authorList>
    </citation>
    <scope>NUCLEOTIDE SEQUENCE</scope>
    <source>
        <strain evidence="2">PB745_01</strain>
        <tissue evidence="2">Gill</tissue>
    </source>
</reference>
<feature type="region of interest" description="Disordered" evidence="1">
    <location>
        <begin position="90"/>
        <end position="116"/>
    </location>
</feature>
<organism evidence="2 3">
    <name type="scientific">Petrolisthes cinctipes</name>
    <name type="common">Flat porcelain crab</name>
    <dbReference type="NCBI Taxonomy" id="88211"/>
    <lineage>
        <taxon>Eukaryota</taxon>
        <taxon>Metazoa</taxon>
        <taxon>Ecdysozoa</taxon>
        <taxon>Arthropoda</taxon>
        <taxon>Crustacea</taxon>
        <taxon>Multicrustacea</taxon>
        <taxon>Malacostraca</taxon>
        <taxon>Eumalacostraca</taxon>
        <taxon>Eucarida</taxon>
        <taxon>Decapoda</taxon>
        <taxon>Pleocyemata</taxon>
        <taxon>Anomura</taxon>
        <taxon>Galatheoidea</taxon>
        <taxon>Porcellanidae</taxon>
        <taxon>Petrolisthes</taxon>
    </lineage>
</organism>
<proteinExistence type="predicted"/>
<evidence type="ECO:0000313" key="3">
    <source>
        <dbReference type="Proteomes" id="UP001286313"/>
    </source>
</evidence>
<evidence type="ECO:0000256" key="1">
    <source>
        <dbReference type="SAM" id="MobiDB-lite"/>
    </source>
</evidence>
<comment type="caution">
    <text evidence="2">The sequence shown here is derived from an EMBL/GenBank/DDBJ whole genome shotgun (WGS) entry which is preliminary data.</text>
</comment>
<feature type="compositionally biased region" description="Pro residues" evidence="1">
    <location>
        <begin position="101"/>
        <end position="116"/>
    </location>
</feature>
<accession>A0AAE1G974</accession>
<dbReference type="EMBL" id="JAWQEG010000621">
    <property type="protein sequence ID" value="KAK3887621.1"/>
    <property type="molecule type" value="Genomic_DNA"/>
</dbReference>
<dbReference type="AlphaFoldDB" id="A0AAE1G974"/>
<evidence type="ECO:0000313" key="2">
    <source>
        <dbReference type="EMBL" id="KAK3887621.1"/>
    </source>
</evidence>